<organism evidence="2">
    <name type="scientific">Nitratifractor salsuginis</name>
    <dbReference type="NCBI Taxonomy" id="269261"/>
    <lineage>
        <taxon>Bacteria</taxon>
        <taxon>Pseudomonadati</taxon>
        <taxon>Campylobacterota</taxon>
        <taxon>Epsilonproteobacteria</taxon>
        <taxon>Campylobacterales</taxon>
        <taxon>Sulfurovaceae</taxon>
        <taxon>Nitratifractor</taxon>
    </lineage>
</organism>
<feature type="transmembrane region" description="Helical" evidence="1">
    <location>
        <begin position="20"/>
        <end position="39"/>
    </location>
</feature>
<evidence type="ECO:0000256" key="1">
    <source>
        <dbReference type="SAM" id="Phobius"/>
    </source>
</evidence>
<gene>
    <name evidence="2" type="ORF">ENJ74_00390</name>
</gene>
<accession>A0A7V2SIA1</accession>
<keyword evidence="1" id="KW-0472">Membrane</keyword>
<evidence type="ECO:0000313" key="2">
    <source>
        <dbReference type="EMBL" id="HFC03304.1"/>
    </source>
</evidence>
<dbReference type="AlphaFoldDB" id="A0A7V2SIA1"/>
<sequence>MNSTKESGRTPRYRWLKRSVALAAVGIWMALIIQIFQGGGGMSRQAPKCLFTTMIVFGILTAVYKGI</sequence>
<dbReference type="Proteomes" id="UP000885722">
    <property type="component" value="Unassembled WGS sequence"/>
</dbReference>
<name>A0A7V2SIA1_9BACT</name>
<keyword evidence="1" id="KW-1133">Transmembrane helix</keyword>
<comment type="caution">
    <text evidence="2">The sequence shown here is derived from an EMBL/GenBank/DDBJ whole genome shotgun (WGS) entry which is preliminary data.</text>
</comment>
<reference evidence="2" key="1">
    <citation type="journal article" date="2020" name="mSystems">
        <title>Genome- and Community-Level Interaction Insights into Carbon Utilization and Element Cycling Functions of Hydrothermarchaeota in Hydrothermal Sediment.</title>
        <authorList>
            <person name="Zhou Z."/>
            <person name="Liu Y."/>
            <person name="Xu W."/>
            <person name="Pan J."/>
            <person name="Luo Z.H."/>
            <person name="Li M."/>
        </authorList>
    </citation>
    <scope>NUCLEOTIDE SEQUENCE [LARGE SCALE GENOMIC DNA]</scope>
    <source>
        <strain evidence="2">HyVt-513</strain>
    </source>
</reference>
<feature type="non-terminal residue" evidence="2">
    <location>
        <position position="67"/>
    </location>
</feature>
<proteinExistence type="predicted"/>
<feature type="transmembrane region" description="Helical" evidence="1">
    <location>
        <begin position="45"/>
        <end position="64"/>
    </location>
</feature>
<keyword evidence="1" id="KW-0812">Transmembrane</keyword>
<protein>
    <submittedName>
        <fullName evidence="2">Uncharacterized protein</fullName>
    </submittedName>
</protein>
<dbReference type="EMBL" id="DRNO01000026">
    <property type="protein sequence ID" value="HFC03304.1"/>
    <property type="molecule type" value="Genomic_DNA"/>
</dbReference>